<sequence>MSEEFKPANSGLHKNSEVGDIAAAPDTDESNSRDVASEPNDEQGSEHEVRESPDVHTQEEEEEENSTDCWDRSSDGGEICEVEEVSEVEPLAELMKTSLECVRNSEFYRRLVQQMESLGIIDRLCSEPSQIPMEGNRPQAPQESSSSLDKENPHRMIDQTLTNESIQPATDCSEPVGIESDHRCVVLPIGRPRIELVCYGIGRIACLEIYRALVALAILVKEHFQSEIIQAVVCDPHRFEPFERDVLATYGFGVVVCNSEYECLRRATVPTLFYMPNNDVIMSERLLYSNLTARYLMCMVILGHSFMAYSKEHTDDSEGHLCLSELQRLNVVEEYAVDEAGSPFKSCFKSLSWHFFSFRQNDSLRNAIQPLLSR</sequence>
<comment type="caution">
    <text evidence="1">The sequence shown here is derived from an EMBL/GenBank/DDBJ whole genome shotgun (WGS) entry which is preliminary data.</text>
</comment>
<evidence type="ECO:0000313" key="2">
    <source>
        <dbReference type="Proteomes" id="UP001162992"/>
    </source>
</evidence>
<protein>
    <submittedName>
        <fullName evidence="1">Uncharacterized protein</fullName>
    </submittedName>
</protein>
<dbReference type="Proteomes" id="UP001162992">
    <property type="component" value="Chromosome 13"/>
</dbReference>
<gene>
    <name evidence="1" type="ORF">O6H91_13G005000</name>
</gene>
<reference evidence="2" key="1">
    <citation type="journal article" date="2024" name="Proc. Natl. Acad. Sci. U.S.A.">
        <title>Extraordinary preservation of gene collinearity over three hundred million years revealed in homosporous lycophytes.</title>
        <authorList>
            <person name="Li C."/>
            <person name="Wickell D."/>
            <person name="Kuo L.Y."/>
            <person name="Chen X."/>
            <person name="Nie B."/>
            <person name="Liao X."/>
            <person name="Peng D."/>
            <person name="Ji J."/>
            <person name="Jenkins J."/>
            <person name="Williams M."/>
            <person name="Shu S."/>
            <person name="Plott C."/>
            <person name="Barry K."/>
            <person name="Rajasekar S."/>
            <person name="Grimwood J."/>
            <person name="Han X."/>
            <person name="Sun S."/>
            <person name="Hou Z."/>
            <person name="He W."/>
            <person name="Dai G."/>
            <person name="Sun C."/>
            <person name="Schmutz J."/>
            <person name="Leebens-Mack J.H."/>
            <person name="Li F.W."/>
            <person name="Wang L."/>
        </authorList>
    </citation>
    <scope>NUCLEOTIDE SEQUENCE [LARGE SCALE GENOMIC DNA]</scope>
    <source>
        <strain evidence="2">cv. PW_Plant_1</strain>
    </source>
</reference>
<accession>A0ACC2BRU7</accession>
<evidence type="ECO:0000313" key="1">
    <source>
        <dbReference type="EMBL" id="KAJ7532473.1"/>
    </source>
</evidence>
<organism evidence="1 2">
    <name type="scientific">Diphasiastrum complanatum</name>
    <name type="common">Issler's clubmoss</name>
    <name type="synonym">Lycopodium complanatum</name>
    <dbReference type="NCBI Taxonomy" id="34168"/>
    <lineage>
        <taxon>Eukaryota</taxon>
        <taxon>Viridiplantae</taxon>
        <taxon>Streptophyta</taxon>
        <taxon>Embryophyta</taxon>
        <taxon>Tracheophyta</taxon>
        <taxon>Lycopodiopsida</taxon>
        <taxon>Lycopodiales</taxon>
        <taxon>Lycopodiaceae</taxon>
        <taxon>Lycopodioideae</taxon>
        <taxon>Diphasiastrum</taxon>
    </lineage>
</organism>
<keyword evidence="2" id="KW-1185">Reference proteome</keyword>
<name>A0ACC2BRU7_DIPCM</name>
<proteinExistence type="predicted"/>
<dbReference type="EMBL" id="CM055104">
    <property type="protein sequence ID" value="KAJ7532473.1"/>
    <property type="molecule type" value="Genomic_DNA"/>
</dbReference>